<evidence type="ECO:0000256" key="1">
    <source>
        <dbReference type="ARBA" id="ARBA00022468"/>
    </source>
</evidence>
<keyword evidence="3" id="KW-0472">Membrane</keyword>
<evidence type="ECO:0000256" key="3">
    <source>
        <dbReference type="SAM" id="Phobius"/>
    </source>
</evidence>
<dbReference type="SMART" id="SM00164">
    <property type="entry name" value="TBC"/>
    <property type="match status" value="1"/>
</dbReference>
<keyword evidence="3" id="KW-0812">Transmembrane</keyword>
<name>A0A8K0UFL1_9AGAR</name>
<dbReference type="AlphaFoldDB" id="A0A8K0UFL1"/>
<dbReference type="InterPro" id="IPR000195">
    <property type="entry name" value="Rab-GAP-TBC_dom"/>
</dbReference>
<accession>A0A8K0UFL1</accession>
<dbReference type="Gene3D" id="1.10.472.80">
    <property type="entry name" value="Ypt/Rab-GAP domain of gyp1p, domain 3"/>
    <property type="match status" value="1"/>
</dbReference>
<evidence type="ECO:0000313" key="5">
    <source>
        <dbReference type="EMBL" id="KAH8085474.1"/>
    </source>
</evidence>
<feature type="region of interest" description="Disordered" evidence="2">
    <location>
        <begin position="451"/>
        <end position="485"/>
    </location>
</feature>
<keyword evidence="3" id="KW-1133">Transmembrane helix</keyword>
<feature type="compositionally biased region" description="Acidic residues" evidence="2">
    <location>
        <begin position="255"/>
        <end position="267"/>
    </location>
</feature>
<dbReference type="Pfam" id="PF00566">
    <property type="entry name" value="RabGAP-TBC"/>
    <property type="match status" value="1"/>
</dbReference>
<feature type="region of interest" description="Disordered" evidence="2">
    <location>
        <begin position="255"/>
        <end position="382"/>
    </location>
</feature>
<dbReference type="InterPro" id="IPR045913">
    <property type="entry name" value="TBC20/Gyp8-like"/>
</dbReference>
<feature type="transmembrane region" description="Helical" evidence="3">
    <location>
        <begin position="496"/>
        <end position="514"/>
    </location>
</feature>
<dbReference type="Gene3D" id="1.10.8.1310">
    <property type="match status" value="1"/>
</dbReference>
<gene>
    <name evidence="5" type="ORF">BXZ70DRAFT_900126</name>
</gene>
<dbReference type="GO" id="GO:0006888">
    <property type="term" value="P:endoplasmic reticulum to Golgi vesicle-mediated transport"/>
    <property type="evidence" value="ECO:0007669"/>
    <property type="project" value="TreeGrafter"/>
</dbReference>
<feature type="compositionally biased region" description="Basic residues" evidence="2">
    <location>
        <begin position="476"/>
        <end position="485"/>
    </location>
</feature>
<dbReference type="EMBL" id="JAEVFJ010000044">
    <property type="protein sequence ID" value="KAH8085474.1"/>
    <property type="molecule type" value="Genomic_DNA"/>
</dbReference>
<protein>
    <submittedName>
        <fullName evidence="5">Rab-GTPase-TBC domain-containing protein</fullName>
    </submittedName>
</protein>
<evidence type="ECO:0000313" key="6">
    <source>
        <dbReference type="Proteomes" id="UP000813824"/>
    </source>
</evidence>
<dbReference type="PANTHER" id="PTHR20913">
    <property type="entry name" value="TBC1 DOMAIN FAMILY MEMBER 20/GTPASE"/>
    <property type="match status" value="1"/>
</dbReference>
<feature type="compositionally biased region" description="Low complexity" evidence="2">
    <location>
        <begin position="342"/>
        <end position="367"/>
    </location>
</feature>
<comment type="caution">
    <text evidence="5">The sequence shown here is derived from an EMBL/GenBank/DDBJ whole genome shotgun (WGS) entry which is preliminary data.</text>
</comment>
<dbReference type="Proteomes" id="UP000813824">
    <property type="component" value="Unassembled WGS sequence"/>
</dbReference>
<feature type="domain" description="Rab-GAP TBC" evidence="4">
    <location>
        <begin position="26"/>
        <end position="210"/>
    </location>
</feature>
<keyword evidence="1" id="KW-0343">GTPase activation</keyword>
<dbReference type="InterPro" id="IPR035969">
    <property type="entry name" value="Rab-GAP_TBC_sf"/>
</dbReference>
<dbReference type="SUPFAM" id="SSF47923">
    <property type="entry name" value="Ypt/Rab-GAP domain of gyp1p"/>
    <property type="match status" value="1"/>
</dbReference>
<dbReference type="GO" id="GO:0005096">
    <property type="term" value="F:GTPase activator activity"/>
    <property type="evidence" value="ECO:0007669"/>
    <property type="project" value="UniProtKB-KW"/>
</dbReference>
<feature type="compositionally biased region" description="Pro residues" evidence="2">
    <location>
        <begin position="368"/>
        <end position="379"/>
    </location>
</feature>
<reference evidence="5" key="1">
    <citation type="journal article" date="2021" name="New Phytol.">
        <title>Evolutionary innovations through gain and loss of genes in the ectomycorrhizal Boletales.</title>
        <authorList>
            <person name="Wu G."/>
            <person name="Miyauchi S."/>
            <person name="Morin E."/>
            <person name="Kuo A."/>
            <person name="Drula E."/>
            <person name="Varga T."/>
            <person name="Kohler A."/>
            <person name="Feng B."/>
            <person name="Cao Y."/>
            <person name="Lipzen A."/>
            <person name="Daum C."/>
            <person name="Hundley H."/>
            <person name="Pangilinan J."/>
            <person name="Johnson J."/>
            <person name="Barry K."/>
            <person name="LaButti K."/>
            <person name="Ng V."/>
            <person name="Ahrendt S."/>
            <person name="Min B."/>
            <person name="Choi I.G."/>
            <person name="Park H."/>
            <person name="Plett J.M."/>
            <person name="Magnuson J."/>
            <person name="Spatafora J.W."/>
            <person name="Nagy L.G."/>
            <person name="Henrissat B."/>
            <person name="Grigoriev I.V."/>
            <person name="Yang Z.L."/>
            <person name="Xu J."/>
            <person name="Martin F.M."/>
        </authorList>
    </citation>
    <scope>NUCLEOTIDE SEQUENCE</scope>
    <source>
        <strain evidence="5">KKN 215</strain>
    </source>
</reference>
<sequence length="554" mass="61708">MLTDETIVSKPAISWEDVRELSLRPGGFGERRTELWTSLLHASSDNSQHSNELPSEPHDDERQIRLDTDRSFVLYPVEGDNEHVKHQNELHDLIVSVFRKRPTLSYFQGYHDIISVLFLTLPKEMQLVCAEKLSLHRVRDSMGATLEPVVGLLHVFKRVFRLVDPEFSMLLARTSPLPYFALSNLLTLFSHDVPTLPLIRHVFDYLLCRPPILVVYLAVAVTMTRKDEAIALERDGEEGMIHSVLSGLPELFEEDEKTTLGESEEAESDHAPGITDRDIPTPNIDLSTSRDETSHSSASSLSQDSREETILEHSSSVAEGLTEEVHDMLPTSGSESLKAEPSRTTPTSRPCTPPSADQIAPSQSSPQPSRPPTPGPAAPCRPRVSISHLLRTADSLYTTFPPSHPSVALDTIMGPQSVMMTWTENPEDLPEDDEAERIVLRPDLIVLPIQLDEEDTKETYASDGEEEKSGRGSRPEKRRRRKLRKGLPLTIRRKTMVASAVLVLGVAMAVYGTGGFQRGGMERHGAAREWRAIKHFVGAIVVGAAERLLDSVWK</sequence>
<dbReference type="GO" id="GO:0005789">
    <property type="term" value="C:endoplasmic reticulum membrane"/>
    <property type="evidence" value="ECO:0007669"/>
    <property type="project" value="TreeGrafter"/>
</dbReference>
<organism evidence="5 6">
    <name type="scientific">Cristinia sonorae</name>
    <dbReference type="NCBI Taxonomy" id="1940300"/>
    <lineage>
        <taxon>Eukaryota</taxon>
        <taxon>Fungi</taxon>
        <taxon>Dikarya</taxon>
        <taxon>Basidiomycota</taxon>
        <taxon>Agaricomycotina</taxon>
        <taxon>Agaricomycetes</taxon>
        <taxon>Agaricomycetidae</taxon>
        <taxon>Agaricales</taxon>
        <taxon>Pleurotineae</taxon>
        <taxon>Stephanosporaceae</taxon>
        <taxon>Cristinia</taxon>
    </lineage>
</organism>
<evidence type="ECO:0000256" key="2">
    <source>
        <dbReference type="SAM" id="MobiDB-lite"/>
    </source>
</evidence>
<dbReference type="OrthoDB" id="206700at2759"/>
<evidence type="ECO:0000259" key="4">
    <source>
        <dbReference type="PROSITE" id="PS50086"/>
    </source>
</evidence>
<dbReference type="PANTHER" id="PTHR20913:SF7">
    <property type="entry name" value="RE60063P"/>
    <property type="match status" value="1"/>
</dbReference>
<keyword evidence="6" id="KW-1185">Reference proteome</keyword>
<dbReference type="PROSITE" id="PS50086">
    <property type="entry name" value="TBC_RABGAP"/>
    <property type="match status" value="1"/>
</dbReference>
<proteinExistence type="predicted"/>